<dbReference type="PIRSF" id="PIRSF039032">
    <property type="entry name" value="HigB-2"/>
    <property type="match status" value="1"/>
</dbReference>
<evidence type="ECO:0000313" key="2">
    <source>
        <dbReference type="Proteomes" id="UP000295496"/>
    </source>
</evidence>
<proteinExistence type="predicted"/>
<organism evidence="1 2">
    <name type="scientific">Lonepinella koalarum</name>
    <dbReference type="NCBI Taxonomy" id="53417"/>
    <lineage>
        <taxon>Bacteria</taxon>
        <taxon>Pseudomonadati</taxon>
        <taxon>Pseudomonadota</taxon>
        <taxon>Gammaproteobacteria</taxon>
        <taxon>Pasteurellales</taxon>
        <taxon>Pasteurellaceae</taxon>
        <taxon>Lonepinella</taxon>
    </lineage>
</organism>
<gene>
    <name evidence="1" type="ORF">EV692_1357</name>
</gene>
<evidence type="ECO:0000313" key="1">
    <source>
        <dbReference type="EMBL" id="TCK70131.1"/>
    </source>
</evidence>
<evidence type="ECO:0008006" key="3">
    <source>
        <dbReference type="Google" id="ProtNLM"/>
    </source>
</evidence>
<keyword evidence="2" id="KW-1185">Reference proteome</keyword>
<reference evidence="1 2" key="1">
    <citation type="submission" date="2019-03" db="EMBL/GenBank/DDBJ databases">
        <title>Genomic Encyclopedia of Type Strains, Phase IV (KMG-IV): sequencing the most valuable type-strain genomes for metagenomic binning, comparative biology and taxonomic classification.</title>
        <authorList>
            <person name="Goeker M."/>
        </authorList>
    </citation>
    <scope>NUCLEOTIDE SEQUENCE [LARGE SCALE GENOMIC DNA]</scope>
    <source>
        <strain evidence="1 2">DSM 10053</strain>
    </source>
</reference>
<comment type="caution">
    <text evidence="1">The sequence shown here is derived from an EMBL/GenBank/DDBJ whole genome shotgun (WGS) entry which is preliminary data.</text>
</comment>
<dbReference type="RefSeq" id="WP_132301799.1">
    <property type="nucleotide sequence ID" value="NZ_JBPDVQ010000014.1"/>
</dbReference>
<dbReference type="OrthoDB" id="197283at2"/>
<dbReference type="AlphaFoldDB" id="A0A4V2PUG6"/>
<dbReference type="InterPro" id="IPR009387">
    <property type="entry name" value="HigB-2"/>
</dbReference>
<name>A0A4V2PUG6_9PAST</name>
<dbReference type="Proteomes" id="UP000295496">
    <property type="component" value="Unassembled WGS sequence"/>
</dbReference>
<dbReference type="EMBL" id="SMGJ01000003">
    <property type="protein sequence ID" value="TCK70131.1"/>
    <property type="molecule type" value="Genomic_DNA"/>
</dbReference>
<protein>
    <recommendedName>
        <fullName evidence="3">RelE toxin of RelEB toxin-antitoxin system</fullName>
    </recommendedName>
</protein>
<accession>A0A4V2PUG6</accession>
<sequence length="100" mass="11514">MYTIIEQERFKKKADNIWDEQERSAFFSYLASDPLVGDVIPNSHGLRKVRWQGSGRGKRGGLRIIYFNLLDDGVVLLLDLYAKNQQENVSQSEIKKLKAV</sequence>